<name>A0A6N2M823_SALVM</name>
<gene>
    <name evidence="1" type="ORF">SVIM_LOCUS289309</name>
</gene>
<dbReference type="EMBL" id="CAADRP010001630">
    <property type="protein sequence ID" value="VFU45896.1"/>
    <property type="molecule type" value="Genomic_DNA"/>
</dbReference>
<protein>
    <submittedName>
        <fullName evidence="1">Uncharacterized protein</fullName>
    </submittedName>
</protein>
<proteinExistence type="predicted"/>
<evidence type="ECO:0000313" key="1">
    <source>
        <dbReference type="EMBL" id="VFU45896.1"/>
    </source>
</evidence>
<reference evidence="1" key="1">
    <citation type="submission" date="2019-03" db="EMBL/GenBank/DDBJ databases">
        <authorList>
            <person name="Mank J."/>
            <person name="Almeida P."/>
        </authorList>
    </citation>
    <scope>NUCLEOTIDE SEQUENCE</scope>
    <source>
        <strain evidence="1">78183</strain>
    </source>
</reference>
<dbReference type="AlphaFoldDB" id="A0A6N2M823"/>
<sequence length="102" mass="11553">MFPSYVSRSCNNRVSNPILEFCNKGIYSLYGALSYFPALFPQEPSYIFIFACMCSSMSSATDIFFRDLARPCSDTLGFMTLLCQVSSFKIQYEPDEQTGTED</sequence>
<accession>A0A6N2M823</accession>
<organism evidence="1">
    <name type="scientific">Salix viminalis</name>
    <name type="common">Common osier</name>
    <name type="synonym">Basket willow</name>
    <dbReference type="NCBI Taxonomy" id="40686"/>
    <lineage>
        <taxon>Eukaryota</taxon>
        <taxon>Viridiplantae</taxon>
        <taxon>Streptophyta</taxon>
        <taxon>Embryophyta</taxon>
        <taxon>Tracheophyta</taxon>
        <taxon>Spermatophyta</taxon>
        <taxon>Magnoliopsida</taxon>
        <taxon>eudicotyledons</taxon>
        <taxon>Gunneridae</taxon>
        <taxon>Pentapetalae</taxon>
        <taxon>rosids</taxon>
        <taxon>fabids</taxon>
        <taxon>Malpighiales</taxon>
        <taxon>Salicaceae</taxon>
        <taxon>Saliceae</taxon>
        <taxon>Salix</taxon>
    </lineage>
</organism>